<dbReference type="InterPro" id="IPR036271">
    <property type="entry name" value="Tet_transcr_reg_TetR-rel_C_sf"/>
</dbReference>
<dbReference type="Proteomes" id="UP001519295">
    <property type="component" value="Unassembled WGS sequence"/>
</dbReference>
<dbReference type="Pfam" id="PF17918">
    <property type="entry name" value="TetR_C_15"/>
    <property type="match status" value="1"/>
</dbReference>
<evidence type="ECO:0000256" key="1">
    <source>
        <dbReference type="SAM" id="MobiDB-lite"/>
    </source>
</evidence>
<dbReference type="SUPFAM" id="SSF48498">
    <property type="entry name" value="Tetracyclin repressor-like, C-terminal domain"/>
    <property type="match status" value="1"/>
</dbReference>
<keyword evidence="4" id="KW-1185">Reference proteome</keyword>
<reference evidence="3 4" key="1">
    <citation type="submission" date="2021-03" db="EMBL/GenBank/DDBJ databases">
        <title>Sequencing the genomes of 1000 actinobacteria strains.</title>
        <authorList>
            <person name="Klenk H.-P."/>
        </authorList>
    </citation>
    <scope>NUCLEOTIDE SEQUENCE [LARGE SCALE GENOMIC DNA]</scope>
    <source>
        <strain evidence="3 4">DSM 45256</strain>
    </source>
</reference>
<sequence length="153" mass="16339">MTRDNSRPNRRQGGRRGAQNPTSACARETCRTTLDAEFAALRADPPDPVTAVLRIADTAVALHADHPHLHALFAGFATRTPGGVAAVDALREDCTREVAFHLSRRPGGEDPGELARTVVHAVDGLLHHSPAAADVQRARIRTLARLLEPAVPG</sequence>
<evidence type="ECO:0000259" key="2">
    <source>
        <dbReference type="Pfam" id="PF17918"/>
    </source>
</evidence>
<evidence type="ECO:0000313" key="4">
    <source>
        <dbReference type="Proteomes" id="UP001519295"/>
    </source>
</evidence>
<dbReference type="InterPro" id="IPR041669">
    <property type="entry name" value="TetR_C_15"/>
</dbReference>
<feature type="region of interest" description="Disordered" evidence="1">
    <location>
        <begin position="1"/>
        <end position="26"/>
    </location>
</feature>
<comment type="caution">
    <text evidence="3">The sequence shown here is derived from an EMBL/GenBank/DDBJ whole genome shotgun (WGS) entry which is preliminary data.</text>
</comment>
<accession>A0ABS4VP57</accession>
<feature type="domain" description="Tetracyclin repressor SlmA-like C-terminal" evidence="2">
    <location>
        <begin position="51"/>
        <end position="145"/>
    </location>
</feature>
<dbReference type="RefSeq" id="WP_210025586.1">
    <property type="nucleotide sequence ID" value="NZ_JAGINU010000001.1"/>
</dbReference>
<proteinExistence type="predicted"/>
<protein>
    <recommendedName>
        <fullName evidence="2">Tetracyclin repressor SlmA-like C-terminal domain-containing protein</fullName>
    </recommendedName>
</protein>
<dbReference type="Gene3D" id="1.10.357.10">
    <property type="entry name" value="Tetracycline Repressor, domain 2"/>
    <property type="match status" value="1"/>
</dbReference>
<evidence type="ECO:0000313" key="3">
    <source>
        <dbReference type="EMBL" id="MBP2365718.1"/>
    </source>
</evidence>
<organism evidence="3 4">
    <name type="scientific">Pseudonocardia parietis</name>
    <dbReference type="NCBI Taxonomy" id="570936"/>
    <lineage>
        <taxon>Bacteria</taxon>
        <taxon>Bacillati</taxon>
        <taxon>Actinomycetota</taxon>
        <taxon>Actinomycetes</taxon>
        <taxon>Pseudonocardiales</taxon>
        <taxon>Pseudonocardiaceae</taxon>
        <taxon>Pseudonocardia</taxon>
    </lineage>
</organism>
<gene>
    <name evidence="3" type="ORF">JOF36_001414</name>
</gene>
<dbReference type="EMBL" id="JAGINU010000001">
    <property type="protein sequence ID" value="MBP2365718.1"/>
    <property type="molecule type" value="Genomic_DNA"/>
</dbReference>
<name>A0ABS4VP57_9PSEU</name>